<evidence type="ECO:0000259" key="1">
    <source>
        <dbReference type="Pfam" id="PF07833"/>
    </source>
</evidence>
<accession>A0A972K4E7</accession>
<proteinExistence type="predicted"/>
<name>A0A972K4E7_9BACL</name>
<dbReference type="InterPro" id="IPR012854">
    <property type="entry name" value="Cu_amine_oxidase-like_N"/>
</dbReference>
<reference evidence="2" key="1">
    <citation type="submission" date="2019-10" db="EMBL/GenBank/DDBJ databases">
        <title>Description of Paenibacillus glebae sp. nov.</title>
        <authorList>
            <person name="Carlier A."/>
            <person name="Qi S."/>
        </authorList>
    </citation>
    <scope>NUCLEOTIDE SEQUENCE</scope>
    <source>
        <strain evidence="2">LMG 31456</strain>
    </source>
</reference>
<dbReference type="Proteomes" id="UP000641588">
    <property type="component" value="Unassembled WGS sequence"/>
</dbReference>
<dbReference type="SUPFAM" id="SSF55383">
    <property type="entry name" value="Copper amine oxidase, domain N"/>
    <property type="match status" value="1"/>
</dbReference>
<gene>
    <name evidence="2" type="ORF">GC093_27185</name>
</gene>
<dbReference type="EMBL" id="WHOD01000102">
    <property type="protein sequence ID" value="NOU96878.1"/>
    <property type="molecule type" value="Genomic_DNA"/>
</dbReference>
<feature type="domain" description="Copper amine oxidase-like N-terminal" evidence="1">
    <location>
        <begin position="44"/>
        <end position="91"/>
    </location>
</feature>
<sequence length="238" mass="26862">MDRIEVFLMKKFILGLVLGGLLSISTAAYATNSLEVLLFPVHFLINGQSKQVTNGYTVFNYNGNAYVPIRFIAENMAAEVVYDEAYNRVRIQQSTAKFDELTLAPSPLVTYEKKSKNGGLWKQEVPLLQGSGCWMGCADFIPLADLAKVFDYQPIPVLQKSSLVIQYPKGMEPDSIKVLKLVGNEKEENLVRNKYEELNSEKGRLVFTDEPGIYTLVIRSTWDQLERSASYVFVVEIK</sequence>
<protein>
    <recommendedName>
        <fullName evidence="1">Copper amine oxidase-like N-terminal domain-containing protein</fullName>
    </recommendedName>
</protein>
<comment type="caution">
    <text evidence="2">The sequence shown here is derived from an EMBL/GenBank/DDBJ whole genome shotgun (WGS) entry which is preliminary data.</text>
</comment>
<dbReference type="AlphaFoldDB" id="A0A972K4E7"/>
<evidence type="ECO:0000313" key="2">
    <source>
        <dbReference type="EMBL" id="NOU96878.1"/>
    </source>
</evidence>
<dbReference type="Pfam" id="PF07833">
    <property type="entry name" value="Cu_amine_oxidN1"/>
    <property type="match status" value="1"/>
</dbReference>
<organism evidence="2 3">
    <name type="scientific">Paenibacillus foliorum</name>
    <dbReference type="NCBI Taxonomy" id="2654974"/>
    <lineage>
        <taxon>Bacteria</taxon>
        <taxon>Bacillati</taxon>
        <taxon>Bacillota</taxon>
        <taxon>Bacilli</taxon>
        <taxon>Bacillales</taxon>
        <taxon>Paenibacillaceae</taxon>
        <taxon>Paenibacillus</taxon>
    </lineage>
</organism>
<evidence type="ECO:0000313" key="3">
    <source>
        <dbReference type="Proteomes" id="UP000641588"/>
    </source>
</evidence>
<dbReference type="InterPro" id="IPR036582">
    <property type="entry name" value="Mao_N_sf"/>
</dbReference>
<keyword evidence="3" id="KW-1185">Reference proteome</keyword>